<evidence type="ECO:0000313" key="2">
    <source>
        <dbReference type="WBParaSite" id="maker-uti_cns_0008994-snap-gene-0.5-mRNA-1"/>
    </source>
</evidence>
<dbReference type="AlphaFoldDB" id="A0A1I8I147"/>
<protein>
    <submittedName>
        <fullName evidence="2">Ephrin_rec_like domain-containing protein</fullName>
    </submittedName>
</protein>
<accession>A0A1I8I147</accession>
<reference evidence="2" key="1">
    <citation type="submission" date="2016-11" db="UniProtKB">
        <authorList>
            <consortium name="WormBaseParasite"/>
        </authorList>
    </citation>
    <scope>IDENTIFICATION</scope>
</reference>
<dbReference type="Proteomes" id="UP000095280">
    <property type="component" value="Unplaced"/>
</dbReference>
<proteinExistence type="predicted"/>
<name>A0A1I8I147_9PLAT</name>
<dbReference type="WBParaSite" id="maker-uti_cns_0008994-snap-gene-0.5-mRNA-1">
    <property type="protein sequence ID" value="maker-uti_cns_0008994-snap-gene-0.5-mRNA-1"/>
    <property type="gene ID" value="maker-uti_cns_0008994-snap-gene-0.5"/>
</dbReference>
<keyword evidence="1" id="KW-1185">Reference proteome</keyword>
<organism evidence="1 2">
    <name type="scientific">Macrostomum lignano</name>
    <dbReference type="NCBI Taxonomy" id="282301"/>
    <lineage>
        <taxon>Eukaryota</taxon>
        <taxon>Metazoa</taxon>
        <taxon>Spiralia</taxon>
        <taxon>Lophotrochozoa</taxon>
        <taxon>Platyhelminthes</taxon>
        <taxon>Rhabditophora</taxon>
        <taxon>Macrostomorpha</taxon>
        <taxon>Macrostomida</taxon>
        <taxon>Macrostomidae</taxon>
        <taxon>Macrostomum</taxon>
    </lineage>
</organism>
<evidence type="ECO:0000313" key="1">
    <source>
        <dbReference type="Proteomes" id="UP000095280"/>
    </source>
</evidence>
<sequence>SALLEAGVTLALHLASCAKEAHSQLETLLTALCAQQALSQTAQAAASARNVPLARTFSESGAKGCHNCDLNFALKRRIGMAHCDLCPNSGSTFGTDKCYRKIRMRCDPSFDECEKTIDNDVNTYGVTIHILHAPAGTQEYRGHWQYTLDQVANKKSANHSI</sequence>